<name>A0A2A7S5C4_BURGA</name>
<dbReference type="InterPro" id="IPR002514">
    <property type="entry name" value="Transposase_8"/>
</dbReference>
<dbReference type="Pfam" id="PF00665">
    <property type="entry name" value="rve"/>
    <property type="match status" value="1"/>
</dbReference>
<dbReference type="InterPro" id="IPR025948">
    <property type="entry name" value="HTH-like_dom"/>
</dbReference>
<protein>
    <submittedName>
        <fullName evidence="2">IS3 family transposase</fullName>
    </submittedName>
</protein>
<feature type="domain" description="Integrase catalytic" evidence="1">
    <location>
        <begin position="200"/>
        <end position="371"/>
    </location>
</feature>
<dbReference type="AlphaFoldDB" id="A0A2A7S5C4"/>
<dbReference type="Pfam" id="PF13333">
    <property type="entry name" value="rve_2"/>
    <property type="match status" value="1"/>
</dbReference>
<reference evidence="3" key="1">
    <citation type="submission" date="2017-09" db="EMBL/GenBank/DDBJ databases">
        <title>FDA dAtabase for Regulatory Grade micrObial Sequences (FDA-ARGOS): Supporting development and validation of Infectious Disease Dx tests.</title>
        <authorList>
            <person name="Minogue T."/>
            <person name="Wolcott M."/>
            <person name="Wasieloski L."/>
            <person name="Aguilar W."/>
            <person name="Moore D."/>
            <person name="Tallon L."/>
            <person name="Sadzewicz L."/>
            <person name="Ott S."/>
            <person name="Zhao X."/>
            <person name="Nagaraj S."/>
            <person name="Vavikolanu K."/>
            <person name="Aluvathingal J."/>
            <person name="Nadendla S."/>
            <person name="Sichtig H."/>
        </authorList>
    </citation>
    <scope>NUCLEOTIDE SEQUENCE [LARGE SCALE GENOMIC DNA]</scope>
    <source>
        <strain evidence="3">FDAARGOS_390</strain>
    </source>
</reference>
<dbReference type="InterPro" id="IPR012337">
    <property type="entry name" value="RNaseH-like_sf"/>
</dbReference>
<dbReference type="PANTHER" id="PTHR46889">
    <property type="entry name" value="TRANSPOSASE INSF FOR INSERTION SEQUENCE IS3B-RELATED"/>
    <property type="match status" value="1"/>
</dbReference>
<dbReference type="GO" id="GO:0006313">
    <property type="term" value="P:DNA transposition"/>
    <property type="evidence" value="ECO:0007669"/>
    <property type="project" value="InterPro"/>
</dbReference>
<dbReference type="NCBIfam" id="NF033516">
    <property type="entry name" value="transpos_IS3"/>
    <property type="match status" value="1"/>
</dbReference>
<dbReference type="Pfam" id="PF13276">
    <property type="entry name" value="HTH_21"/>
    <property type="match status" value="1"/>
</dbReference>
<proteinExistence type="predicted"/>
<organism evidence="2 3">
    <name type="scientific">Burkholderia gladioli</name>
    <name type="common">Pseudomonas marginata</name>
    <name type="synonym">Phytomonas marginata</name>
    <dbReference type="NCBI Taxonomy" id="28095"/>
    <lineage>
        <taxon>Bacteria</taxon>
        <taxon>Pseudomonadati</taxon>
        <taxon>Pseudomonadota</taxon>
        <taxon>Betaproteobacteria</taxon>
        <taxon>Burkholderiales</taxon>
        <taxon>Burkholderiaceae</taxon>
        <taxon>Burkholderia</taxon>
    </lineage>
</organism>
<evidence type="ECO:0000259" key="1">
    <source>
        <dbReference type="PROSITE" id="PS50994"/>
    </source>
</evidence>
<dbReference type="InterPro" id="IPR048020">
    <property type="entry name" value="Transpos_IS3"/>
</dbReference>
<dbReference type="GO" id="GO:0004803">
    <property type="term" value="F:transposase activity"/>
    <property type="evidence" value="ECO:0007669"/>
    <property type="project" value="InterPro"/>
</dbReference>
<dbReference type="GO" id="GO:0043565">
    <property type="term" value="F:sequence-specific DNA binding"/>
    <property type="evidence" value="ECO:0007669"/>
    <property type="project" value="InterPro"/>
</dbReference>
<dbReference type="GO" id="GO:0015074">
    <property type="term" value="P:DNA integration"/>
    <property type="evidence" value="ECO:0007669"/>
    <property type="project" value="InterPro"/>
</dbReference>
<dbReference type="Gene3D" id="3.30.420.10">
    <property type="entry name" value="Ribonuclease H-like superfamily/Ribonuclease H"/>
    <property type="match status" value="1"/>
</dbReference>
<evidence type="ECO:0000313" key="3">
    <source>
        <dbReference type="Proteomes" id="UP000220629"/>
    </source>
</evidence>
<dbReference type="RefSeq" id="WP_098154235.1">
    <property type="nucleotide sequence ID" value="NZ_CADEQH010000006.1"/>
</dbReference>
<dbReference type="Pfam" id="PF01527">
    <property type="entry name" value="HTH_Tnp_1"/>
    <property type="match status" value="1"/>
</dbReference>
<comment type="caution">
    <text evidence="2">The sequence shown here is derived from an EMBL/GenBank/DDBJ whole genome shotgun (WGS) entry which is preliminary data.</text>
</comment>
<dbReference type="InterPro" id="IPR010921">
    <property type="entry name" value="Trp_repressor/repl_initiator"/>
</dbReference>
<evidence type="ECO:0000313" key="2">
    <source>
        <dbReference type="EMBL" id="PEH38904.1"/>
    </source>
</evidence>
<dbReference type="Gene3D" id="1.10.10.10">
    <property type="entry name" value="Winged helix-like DNA-binding domain superfamily/Winged helix DNA-binding domain"/>
    <property type="match status" value="1"/>
</dbReference>
<sequence length="378" mass="43164">MTKRTRRTHSAAFKAKVALAAVKGERTLAELAQQYDVHPNQITEWKRQLQERAADVFGTAGAAPSEPPVDLRTLHAKIGQLTLENDFFRKRAHQGGIAERKEMIDRKHALPIAQQARLVGVARSSVYYRPQPASEADQLLMRRIDELHMEFPFAGARMLARLLRRESHEVGRRRVRTLMKRMGVEALYCKPNTSRRNTKHKIWPYLLRGMKIDRANQVFALDTTYIPMARGFVYLTAVVDWASRKVLAHRVAITLEASHAVEALEEAFARYGLPDIVNTDQGSQFTASAFTEAVLGRDIRLSMDGKGCWRDNVFVERVWRSIKYEEVYLKAYESVSHARRSIGEYIELYNRKRPHSSLADRTPDEAYFATLPAIKSAA</sequence>
<dbReference type="Proteomes" id="UP000220629">
    <property type="component" value="Unassembled WGS sequence"/>
</dbReference>
<dbReference type="PROSITE" id="PS50994">
    <property type="entry name" value="INTEGRASE"/>
    <property type="match status" value="1"/>
</dbReference>
<gene>
    <name evidence="2" type="ORF">CRM94_31735</name>
</gene>
<dbReference type="InterPro" id="IPR036388">
    <property type="entry name" value="WH-like_DNA-bd_sf"/>
</dbReference>
<dbReference type="SUPFAM" id="SSF53098">
    <property type="entry name" value="Ribonuclease H-like"/>
    <property type="match status" value="1"/>
</dbReference>
<dbReference type="InterPro" id="IPR001584">
    <property type="entry name" value="Integrase_cat-core"/>
</dbReference>
<dbReference type="PANTHER" id="PTHR46889:SF4">
    <property type="entry name" value="TRANSPOSASE INSO FOR INSERTION SEQUENCE ELEMENT IS911B-RELATED"/>
    <property type="match status" value="1"/>
</dbReference>
<dbReference type="InterPro" id="IPR036397">
    <property type="entry name" value="RNaseH_sf"/>
</dbReference>
<dbReference type="SUPFAM" id="SSF48295">
    <property type="entry name" value="TrpR-like"/>
    <property type="match status" value="1"/>
</dbReference>
<dbReference type="InterPro" id="IPR050900">
    <property type="entry name" value="Transposase_IS3/IS150/IS904"/>
</dbReference>
<dbReference type="EMBL" id="PDDY01000004">
    <property type="protein sequence ID" value="PEH38904.1"/>
    <property type="molecule type" value="Genomic_DNA"/>
</dbReference>
<accession>A0A2A7S5C4</accession>